<organism evidence="1 2">
    <name type="scientific">Actinacidiphila cocklensis</name>
    <dbReference type="NCBI Taxonomy" id="887465"/>
    <lineage>
        <taxon>Bacteria</taxon>
        <taxon>Bacillati</taxon>
        <taxon>Actinomycetota</taxon>
        <taxon>Actinomycetes</taxon>
        <taxon>Kitasatosporales</taxon>
        <taxon>Streptomycetaceae</taxon>
        <taxon>Actinacidiphila</taxon>
    </lineage>
</organism>
<dbReference type="EMBL" id="CAJSLV010000042">
    <property type="protein sequence ID" value="CAG6391861.1"/>
    <property type="molecule type" value="Genomic_DNA"/>
</dbReference>
<dbReference type="AlphaFoldDB" id="A0A9W4DIA2"/>
<name>A0A9W4DIA2_9ACTN</name>
<keyword evidence="1" id="KW-0255">Endonuclease</keyword>
<reference evidence="1" key="1">
    <citation type="submission" date="2021-05" db="EMBL/GenBank/DDBJ databases">
        <authorList>
            <person name="Arsene-Ploetze F."/>
        </authorList>
    </citation>
    <scope>NUCLEOTIDE SEQUENCE</scope>
    <source>
        <strain evidence="1">DSM 42138</strain>
    </source>
</reference>
<keyword evidence="2" id="KW-1185">Reference proteome</keyword>
<sequence length="120" mass="12747">MATPLHDPMGLIEAALPFDRAPHEALITAVLAWTAPGLPPRDYEQIALQLTGHARGVAADVARRAARLPPDDGRRILAEVVLGEASHRLSVPVKGAAGVQGRAHLLRALYERLDGLAGSR</sequence>
<dbReference type="Proteomes" id="UP001152519">
    <property type="component" value="Unassembled WGS sequence"/>
</dbReference>
<gene>
    <name evidence="1" type="ORF">SCOCK_140059</name>
</gene>
<proteinExistence type="predicted"/>
<keyword evidence="1" id="KW-0378">Hydrolase</keyword>
<dbReference type="InterPro" id="IPR046300">
    <property type="entry name" value="DUF6415"/>
</dbReference>
<evidence type="ECO:0000313" key="2">
    <source>
        <dbReference type="Proteomes" id="UP001152519"/>
    </source>
</evidence>
<dbReference type="Pfam" id="PF19979">
    <property type="entry name" value="DUF6415"/>
    <property type="match status" value="1"/>
</dbReference>
<comment type="caution">
    <text evidence="1">The sequence shown here is derived from an EMBL/GenBank/DDBJ whole genome shotgun (WGS) entry which is preliminary data.</text>
</comment>
<dbReference type="RefSeq" id="WP_251485792.1">
    <property type="nucleotide sequence ID" value="NZ_CAJSLV010000042.1"/>
</dbReference>
<keyword evidence="1" id="KW-0540">Nuclease</keyword>
<evidence type="ECO:0000313" key="1">
    <source>
        <dbReference type="EMBL" id="CAG6391861.1"/>
    </source>
</evidence>
<dbReference type="GO" id="GO:0004519">
    <property type="term" value="F:endonuclease activity"/>
    <property type="evidence" value="ECO:0007669"/>
    <property type="project" value="UniProtKB-KW"/>
</dbReference>
<protein>
    <submittedName>
        <fullName evidence="1">Restriction endonuclease</fullName>
    </submittedName>
</protein>
<accession>A0A9W4DIA2</accession>